<evidence type="ECO:0000313" key="2">
    <source>
        <dbReference type="EMBL" id="OWM68740.1"/>
    </source>
</evidence>
<gene>
    <name evidence="2" type="ORF">CDL15_Pgr024927</name>
</gene>
<feature type="transmembrane region" description="Helical" evidence="1">
    <location>
        <begin position="45"/>
        <end position="64"/>
    </location>
</feature>
<dbReference type="EMBL" id="MTKT01004939">
    <property type="protein sequence ID" value="OWM68740.1"/>
    <property type="molecule type" value="Genomic_DNA"/>
</dbReference>
<accession>A0A218W8U1</accession>
<proteinExistence type="predicted"/>
<comment type="caution">
    <text evidence="2">The sequence shown here is derived from an EMBL/GenBank/DDBJ whole genome shotgun (WGS) entry which is preliminary data.</text>
</comment>
<name>A0A218W8U1_PUNGR</name>
<keyword evidence="1" id="KW-0812">Transmembrane</keyword>
<keyword evidence="1" id="KW-1133">Transmembrane helix</keyword>
<reference evidence="3" key="1">
    <citation type="journal article" date="2017" name="Plant J.">
        <title>The pomegranate (Punica granatum L.) genome and the genomics of punicalagin biosynthesis.</title>
        <authorList>
            <person name="Qin G."/>
            <person name="Xu C."/>
            <person name="Ming R."/>
            <person name="Tang H."/>
            <person name="Guyot R."/>
            <person name="Kramer E.M."/>
            <person name="Hu Y."/>
            <person name="Yi X."/>
            <person name="Qi Y."/>
            <person name="Xu X."/>
            <person name="Gao Z."/>
            <person name="Pan H."/>
            <person name="Jian J."/>
            <person name="Tian Y."/>
            <person name="Yue Z."/>
            <person name="Xu Y."/>
        </authorList>
    </citation>
    <scope>NUCLEOTIDE SEQUENCE [LARGE SCALE GENOMIC DNA]</scope>
    <source>
        <strain evidence="3">cv. Dabenzi</strain>
    </source>
</reference>
<keyword evidence="1" id="KW-0472">Membrane</keyword>
<dbReference type="Proteomes" id="UP000197138">
    <property type="component" value="Unassembled WGS sequence"/>
</dbReference>
<evidence type="ECO:0000313" key="3">
    <source>
        <dbReference type="Proteomes" id="UP000197138"/>
    </source>
</evidence>
<organism evidence="2 3">
    <name type="scientific">Punica granatum</name>
    <name type="common">Pomegranate</name>
    <dbReference type="NCBI Taxonomy" id="22663"/>
    <lineage>
        <taxon>Eukaryota</taxon>
        <taxon>Viridiplantae</taxon>
        <taxon>Streptophyta</taxon>
        <taxon>Embryophyta</taxon>
        <taxon>Tracheophyta</taxon>
        <taxon>Spermatophyta</taxon>
        <taxon>Magnoliopsida</taxon>
        <taxon>eudicotyledons</taxon>
        <taxon>Gunneridae</taxon>
        <taxon>Pentapetalae</taxon>
        <taxon>rosids</taxon>
        <taxon>malvids</taxon>
        <taxon>Myrtales</taxon>
        <taxon>Lythraceae</taxon>
        <taxon>Punica</taxon>
    </lineage>
</organism>
<protein>
    <submittedName>
        <fullName evidence="2">Uncharacterized protein</fullName>
    </submittedName>
</protein>
<dbReference type="AlphaFoldDB" id="A0A218W8U1"/>
<evidence type="ECO:0000256" key="1">
    <source>
        <dbReference type="SAM" id="Phobius"/>
    </source>
</evidence>
<sequence>MILINLRNQSAVTIEQRLSELEGHTQRLPGLLVALSSLSTIKERFVAVMVVAALVVALPLRSLLREVFSIVINKTDRVRLDFIHSCVRIWI</sequence>